<evidence type="ECO:0000256" key="1">
    <source>
        <dbReference type="SAM" id="Coils"/>
    </source>
</evidence>
<protein>
    <submittedName>
        <fullName evidence="2">YwdI family protein</fullName>
    </submittedName>
</protein>
<accession>A0A9E8LU29</accession>
<dbReference type="KEGG" id="faf:OE104_14010"/>
<dbReference type="RefSeq" id="WP_275417400.1">
    <property type="nucleotide sequence ID" value="NZ_CP106878.1"/>
</dbReference>
<evidence type="ECO:0000313" key="3">
    <source>
        <dbReference type="Proteomes" id="UP001164718"/>
    </source>
</evidence>
<dbReference type="Pfam" id="PF17261">
    <property type="entry name" value="DUF5327"/>
    <property type="match status" value="1"/>
</dbReference>
<keyword evidence="1" id="KW-0175">Coiled coil</keyword>
<evidence type="ECO:0000313" key="2">
    <source>
        <dbReference type="EMBL" id="WAA09619.1"/>
    </source>
</evidence>
<dbReference type="InterPro" id="IPR035218">
    <property type="entry name" value="DUF5327"/>
</dbReference>
<name>A0A9E8LU29_9BACI</name>
<dbReference type="Proteomes" id="UP001164718">
    <property type="component" value="Chromosome"/>
</dbReference>
<keyword evidence="3" id="KW-1185">Reference proteome</keyword>
<dbReference type="AlphaFoldDB" id="A0A9E8LU29"/>
<reference evidence="2" key="1">
    <citation type="submission" date="2022-09" db="EMBL/GenBank/DDBJ databases">
        <title>Complete Genomes of Fervidibacillus albus and Fervidibacillus halotolerans isolated from tidal flat sediments.</title>
        <authorList>
            <person name="Kwon K.K."/>
            <person name="Yang S.-H."/>
            <person name="Park M.J."/>
            <person name="Oh H.-M."/>
        </authorList>
    </citation>
    <scope>NUCLEOTIDE SEQUENCE</scope>
    <source>
        <strain evidence="2">MEBiC13591</strain>
    </source>
</reference>
<dbReference type="EMBL" id="CP106878">
    <property type="protein sequence ID" value="WAA09619.1"/>
    <property type="molecule type" value="Genomic_DNA"/>
</dbReference>
<gene>
    <name evidence="2" type="ORF">OE104_14010</name>
</gene>
<feature type="coiled-coil region" evidence="1">
    <location>
        <begin position="2"/>
        <end position="29"/>
    </location>
</feature>
<proteinExistence type="predicted"/>
<sequence>MQVSYKTLLEKMIEKVEEAKKETSEVKIREHVQSIKTLCEVLLDEGQTAKPSTTQRLMVEQKSIPISNPIETVNEDEDSIFDF</sequence>
<organism evidence="2 3">
    <name type="scientific">Fervidibacillus albus</name>
    <dbReference type="NCBI Taxonomy" id="2980026"/>
    <lineage>
        <taxon>Bacteria</taxon>
        <taxon>Bacillati</taxon>
        <taxon>Bacillota</taxon>
        <taxon>Bacilli</taxon>
        <taxon>Bacillales</taxon>
        <taxon>Bacillaceae</taxon>
        <taxon>Fervidibacillus</taxon>
    </lineage>
</organism>